<dbReference type="EMBL" id="JALBUF010000001">
    <property type="protein sequence ID" value="MCI0181935.1"/>
    <property type="molecule type" value="Genomic_DNA"/>
</dbReference>
<dbReference type="InterPro" id="IPR007197">
    <property type="entry name" value="rSAM"/>
</dbReference>
<dbReference type="InterPro" id="IPR006638">
    <property type="entry name" value="Elp3/MiaA/NifB-like_rSAM"/>
</dbReference>
<organism evidence="2 3">
    <name type="scientific">Sulfoacidibacillus ferrooxidans</name>
    <dbReference type="NCBI Taxonomy" id="2005001"/>
    <lineage>
        <taxon>Bacteria</taxon>
        <taxon>Bacillati</taxon>
        <taxon>Bacillota</taxon>
        <taxon>Bacilli</taxon>
        <taxon>Bacillales</taxon>
        <taxon>Alicyclobacillaceae</taxon>
        <taxon>Sulfoacidibacillus</taxon>
    </lineage>
</organism>
<dbReference type="SFLD" id="SFLDS00029">
    <property type="entry name" value="Radical_SAM"/>
    <property type="match status" value="1"/>
</dbReference>
<sequence length="540" mass="60919">MIEVAKQEESNSASLQGVIYVRFKEQAYEQEVIRMLSLFYPHMQVKVLESSAIEKTADQDVMVHVNIKSSPDTIYAIVSVETLAAVKGVDRSRPLYQCKSRLLILPEHATDVQIRRATKRAMVYALHEALAAFTGTSQPWGILTGVRPGKLVHDLLLHKPQAPTWSEVVHQLQSNYRIDAVRSQLLTDIAKRELMVVPDLYSLKQREVSIYIGIPFCPTHCAYCTFPAYSMVDKARYAEGFLDAMMREIEMVGRLLREYKVPVTTVYIGGGTPTSLKAKELSELLESVVTEIPGHKAWREFCVEAGRADTITKDRVDVLKTYGVDRVSVNPQTFRAQTLKLIGRGHSPDIVDKRFHLFREASFQNINMDLILGLPGESLSDVQYSLERTLQLEPDAITVHTLSFKRASEVTDHRDAYAVAKDSEVYDMMDHVARQMKVANYVPYYLYRQKDILANLENVGYSLPGKEGIYNMITIEEMQTIIGIGGGASSKWVMPDGTITQQQNASEPSAYIAHMEQMLEKKERALHRVLSAIQSFGHLS</sequence>
<name>A0A9X1V669_9BACL</name>
<comment type="caution">
    <text evidence="2">The sequence shown here is derived from an EMBL/GenBank/DDBJ whole genome shotgun (WGS) entry which is preliminary data.</text>
</comment>
<dbReference type="Gene3D" id="3.80.30.20">
    <property type="entry name" value="tm_1862 like domain"/>
    <property type="match status" value="1"/>
</dbReference>
<dbReference type="AlphaFoldDB" id="A0A9X1V669"/>
<dbReference type="PANTHER" id="PTHR13932">
    <property type="entry name" value="COPROPORPHYRINIGEN III OXIDASE"/>
    <property type="match status" value="1"/>
</dbReference>
<dbReference type="SMART" id="SM00729">
    <property type="entry name" value="Elp3"/>
    <property type="match status" value="1"/>
</dbReference>
<dbReference type="InterPro" id="IPR058240">
    <property type="entry name" value="rSAM_sf"/>
</dbReference>
<dbReference type="GO" id="GO:0005737">
    <property type="term" value="C:cytoplasm"/>
    <property type="evidence" value="ECO:0007669"/>
    <property type="project" value="TreeGrafter"/>
</dbReference>
<dbReference type="Pfam" id="PF04055">
    <property type="entry name" value="Radical_SAM"/>
    <property type="match status" value="1"/>
</dbReference>
<dbReference type="PROSITE" id="PS51918">
    <property type="entry name" value="RADICAL_SAM"/>
    <property type="match status" value="1"/>
</dbReference>
<gene>
    <name evidence="2" type="ORF">MM817_00185</name>
</gene>
<dbReference type="InterPro" id="IPR034505">
    <property type="entry name" value="Coproporphyrinogen-III_oxidase"/>
</dbReference>
<dbReference type="GO" id="GO:0003824">
    <property type="term" value="F:catalytic activity"/>
    <property type="evidence" value="ECO:0007669"/>
    <property type="project" value="InterPro"/>
</dbReference>
<protein>
    <recommendedName>
        <fullName evidence="1">Radical SAM core domain-containing protein</fullName>
    </recommendedName>
</protein>
<proteinExistence type="predicted"/>
<dbReference type="RefSeq" id="WP_241711561.1">
    <property type="nucleotide sequence ID" value="NZ_JALBUF010000001.1"/>
</dbReference>
<evidence type="ECO:0000313" key="2">
    <source>
        <dbReference type="EMBL" id="MCI0181935.1"/>
    </source>
</evidence>
<dbReference type="SUPFAM" id="SSF102114">
    <property type="entry name" value="Radical SAM enzymes"/>
    <property type="match status" value="1"/>
</dbReference>
<dbReference type="PANTHER" id="PTHR13932:SF1">
    <property type="entry name" value="OXYGEN-INDEPENDENT COPROPORPHYRINOGEN-III OXIDASE-LIKE PROTEIN HEMZ"/>
    <property type="match status" value="1"/>
</dbReference>
<evidence type="ECO:0000259" key="1">
    <source>
        <dbReference type="PROSITE" id="PS51918"/>
    </source>
</evidence>
<feature type="domain" description="Radical SAM core" evidence="1">
    <location>
        <begin position="202"/>
        <end position="439"/>
    </location>
</feature>
<evidence type="ECO:0000313" key="3">
    <source>
        <dbReference type="Proteomes" id="UP001139263"/>
    </source>
</evidence>
<reference evidence="2" key="1">
    <citation type="submission" date="2022-03" db="EMBL/GenBank/DDBJ databases">
        <title>Draft Genome Sequence of Firmicute Strain S0AB, a Heterotrophic Iron/Sulfur-Oxidizing Extreme Acidophile.</title>
        <authorList>
            <person name="Vergara E."/>
            <person name="Pakostova E."/>
            <person name="Johnson D.B."/>
            <person name="Holmes D.S."/>
        </authorList>
    </citation>
    <scope>NUCLEOTIDE SEQUENCE</scope>
    <source>
        <strain evidence="2">S0AB</strain>
    </source>
</reference>
<dbReference type="Proteomes" id="UP001139263">
    <property type="component" value="Unassembled WGS sequence"/>
</dbReference>
<dbReference type="InterPro" id="IPR023404">
    <property type="entry name" value="rSAM_horseshoe"/>
</dbReference>
<dbReference type="GO" id="GO:0051539">
    <property type="term" value="F:4 iron, 4 sulfur cluster binding"/>
    <property type="evidence" value="ECO:0007669"/>
    <property type="project" value="TreeGrafter"/>
</dbReference>
<accession>A0A9X1V669</accession>
<dbReference type="CDD" id="cd01335">
    <property type="entry name" value="Radical_SAM"/>
    <property type="match status" value="1"/>
</dbReference>
<dbReference type="NCBIfam" id="TIGR03994">
    <property type="entry name" value="rSAM_HemZ"/>
    <property type="match status" value="1"/>
</dbReference>
<dbReference type="InterPro" id="IPR023995">
    <property type="entry name" value="HemZ"/>
</dbReference>
<dbReference type="SFLD" id="SFLDG01082">
    <property type="entry name" value="B12-binding_domain_containing"/>
    <property type="match status" value="1"/>
</dbReference>
<dbReference type="SFLD" id="SFLDG01065">
    <property type="entry name" value="anaerobic_coproporphyrinogen-I"/>
    <property type="match status" value="1"/>
</dbReference>
<dbReference type="SFLD" id="SFLDF00310">
    <property type="entry name" value="oxygen-independent_coproporphy"/>
    <property type="match status" value="1"/>
</dbReference>
<dbReference type="GO" id="GO:0006779">
    <property type="term" value="P:porphyrin-containing compound biosynthetic process"/>
    <property type="evidence" value="ECO:0007669"/>
    <property type="project" value="TreeGrafter"/>
</dbReference>
<keyword evidence="3" id="KW-1185">Reference proteome</keyword>